<keyword evidence="4" id="KW-1185">Reference proteome</keyword>
<dbReference type="GO" id="GO:0016747">
    <property type="term" value="F:acyltransferase activity, transferring groups other than amino-acyl groups"/>
    <property type="evidence" value="ECO:0007669"/>
    <property type="project" value="InterPro"/>
</dbReference>
<evidence type="ECO:0000313" key="3">
    <source>
        <dbReference type="EMBL" id="RAQ96731.1"/>
    </source>
</evidence>
<organism evidence="3 4">
    <name type="scientific">Thermogemmatispora tikiterensis</name>
    <dbReference type="NCBI Taxonomy" id="1825093"/>
    <lineage>
        <taxon>Bacteria</taxon>
        <taxon>Bacillati</taxon>
        <taxon>Chloroflexota</taxon>
        <taxon>Ktedonobacteria</taxon>
        <taxon>Thermogemmatisporales</taxon>
        <taxon>Thermogemmatisporaceae</taxon>
        <taxon>Thermogemmatispora</taxon>
    </lineage>
</organism>
<evidence type="ECO:0000313" key="4">
    <source>
        <dbReference type="Proteomes" id="UP000248706"/>
    </source>
</evidence>
<dbReference type="EMBL" id="MCIF01000002">
    <property type="protein sequence ID" value="RAQ96731.1"/>
    <property type="molecule type" value="Genomic_DNA"/>
</dbReference>
<protein>
    <recommendedName>
        <fullName evidence="2">N-acetyltransferase domain-containing protein</fullName>
    </recommendedName>
</protein>
<dbReference type="Gene3D" id="3.40.630.30">
    <property type="match status" value="1"/>
</dbReference>
<sequence length="377" mass="43323">MIRPVPYVDLPGIIYALDRRARMRQRALANFVCWLEPVEHRASWPPLLRNIFPLDPVARTWLCEDRWRILGFAQVRERPSGTMWELTYLASMLQSAFSGEDILTALLDYVLEMAASHGVLRVFARVEEALPELELFARSGFQRYTREFTYVWGWEEENEAAVPGEEEVNASPKTRQPSPGLILSPTPAERLQELASLQRWSRHHVWGLHQLYRAATPQRVQMAELLENSEEYARLLVGSQRSGLLPLGRRCETYVCDVGVRLGAWLQLRRGRGTRPHQLSLIVHPEYADLAEPLVRFACQRLLESDRRPIYCQVREYEGAVINALRASGFAPKTTRVLLVRHMAYLAVRQRVVPALEQRVIYGVKGLGTANSRQTMR</sequence>
<dbReference type="InterPro" id="IPR000182">
    <property type="entry name" value="GNAT_dom"/>
</dbReference>
<comment type="caution">
    <text evidence="3">The sequence shown here is derived from an EMBL/GenBank/DDBJ whole genome shotgun (WGS) entry which is preliminary data.</text>
</comment>
<proteinExistence type="predicted"/>
<feature type="region of interest" description="Disordered" evidence="1">
    <location>
        <begin position="162"/>
        <end position="183"/>
    </location>
</feature>
<name>A0A328VIL0_9CHLR</name>
<evidence type="ECO:0000256" key="1">
    <source>
        <dbReference type="SAM" id="MobiDB-lite"/>
    </source>
</evidence>
<feature type="domain" description="N-acetyltransferase" evidence="2">
    <location>
        <begin position="1"/>
        <end position="165"/>
    </location>
</feature>
<dbReference type="SUPFAM" id="SSF55729">
    <property type="entry name" value="Acyl-CoA N-acyltransferases (Nat)"/>
    <property type="match status" value="1"/>
</dbReference>
<dbReference type="AlphaFoldDB" id="A0A328VIL0"/>
<reference evidence="3 4" key="1">
    <citation type="submission" date="2016-08" db="EMBL/GenBank/DDBJ databases">
        <title>Analysis of Carbohydrate Active Enzymes in Thermogemmatispora T81 Reveals Carbohydrate Degradation Ability.</title>
        <authorList>
            <person name="Tomazini A."/>
            <person name="Lal S."/>
            <person name="Stott M."/>
            <person name="Henrissat B."/>
            <person name="Polikarpov I."/>
            <person name="Sparling R."/>
            <person name="Levin D.B."/>
        </authorList>
    </citation>
    <scope>NUCLEOTIDE SEQUENCE [LARGE SCALE GENOMIC DNA]</scope>
    <source>
        <strain evidence="3 4">T81</strain>
    </source>
</reference>
<dbReference type="Proteomes" id="UP000248706">
    <property type="component" value="Unassembled WGS sequence"/>
</dbReference>
<evidence type="ECO:0000259" key="2">
    <source>
        <dbReference type="PROSITE" id="PS51186"/>
    </source>
</evidence>
<dbReference type="PROSITE" id="PS51186">
    <property type="entry name" value="GNAT"/>
    <property type="match status" value="1"/>
</dbReference>
<dbReference type="OrthoDB" id="142757at2"/>
<gene>
    <name evidence="3" type="ORF">A4R35_14395</name>
</gene>
<dbReference type="InterPro" id="IPR016181">
    <property type="entry name" value="Acyl_CoA_acyltransferase"/>
</dbReference>
<dbReference type="RefSeq" id="WP_112430547.1">
    <property type="nucleotide sequence ID" value="NZ_MCIF01000002.1"/>
</dbReference>
<accession>A0A328VIL0</accession>